<dbReference type="SUPFAM" id="SSF47336">
    <property type="entry name" value="ACP-like"/>
    <property type="match status" value="1"/>
</dbReference>
<comment type="caution">
    <text evidence="2">The sequence shown here is derived from an EMBL/GenBank/DDBJ whole genome shotgun (WGS) entry which is preliminary data.</text>
</comment>
<accession>A0ABV0AWI1</accession>
<evidence type="ECO:0000313" key="2">
    <source>
        <dbReference type="EMBL" id="MEN3539619.1"/>
    </source>
</evidence>
<dbReference type="Proteomes" id="UP001447516">
    <property type="component" value="Unassembled WGS sequence"/>
</dbReference>
<sequence length="91" mass="9581">MTAEEYTRRLAQLISEVSDGEITVQEVLAAGHSLSALGLTSLGRIRLIDAVEHAFGVEMDLCDELAAVEDVGTLSALVARATPVAGTARAW</sequence>
<name>A0ABV0AWI1_9ACTN</name>
<keyword evidence="3" id="KW-1185">Reference proteome</keyword>
<feature type="domain" description="Carrier" evidence="1">
    <location>
        <begin position="1"/>
        <end position="85"/>
    </location>
</feature>
<dbReference type="PROSITE" id="PS50075">
    <property type="entry name" value="CARRIER"/>
    <property type="match status" value="1"/>
</dbReference>
<reference evidence="2 3" key="1">
    <citation type="submission" date="2024-05" db="EMBL/GenBank/DDBJ databases">
        <title>Microbispora sp.ZYX-F-249.</title>
        <authorList>
            <person name="Xie H."/>
        </authorList>
    </citation>
    <scope>NUCLEOTIDE SEQUENCE [LARGE SCALE GENOMIC DNA]</scope>
    <source>
        <strain evidence="2 3">ZYX-F-249</strain>
    </source>
</reference>
<protein>
    <submittedName>
        <fullName evidence="2">Acyl carrier protein</fullName>
    </submittedName>
</protein>
<proteinExistence type="predicted"/>
<organism evidence="2 3">
    <name type="scientific">Microbispora maris</name>
    <dbReference type="NCBI Taxonomy" id="3144104"/>
    <lineage>
        <taxon>Bacteria</taxon>
        <taxon>Bacillati</taxon>
        <taxon>Actinomycetota</taxon>
        <taxon>Actinomycetes</taxon>
        <taxon>Streptosporangiales</taxon>
        <taxon>Streptosporangiaceae</taxon>
        <taxon>Microbispora</taxon>
    </lineage>
</organism>
<dbReference type="Pfam" id="PF00550">
    <property type="entry name" value="PP-binding"/>
    <property type="match status" value="1"/>
</dbReference>
<dbReference type="InterPro" id="IPR036736">
    <property type="entry name" value="ACP-like_sf"/>
</dbReference>
<dbReference type="RefSeq" id="WP_346229508.1">
    <property type="nucleotide sequence ID" value="NZ_JBDJAW010000036.1"/>
</dbReference>
<evidence type="ECO:0000259" key="1">
    <source>
        <dbReference type="PROSITE" id="PS50075"/>
    </source>
</evidence>
<dbReference type="InterPro" id="IPR009081">
    <property type="entry name" value="PP-bd_ACP"/>
</dbReference>
<dbReference type="EMBL" id="JBDJAW010000036">
    <property type="protein sequence ID" value="MEN3539619.1"/>
    <property type="molecule type" value="Genomic_DNA"/>
</dbReference>
<dbReference type="Gene3D" id="1.10.1200.10">
    <property type="entry name" value="ACP-like"/>
    <property type="match status" value="1"/>
</dbReference>
<gene>
    <name evidence="2" type="ORF">AAH991_31230</name>
</gene>
<evidence type="ECO:0000313" key="3">
    <source>
        <dbReference type="Proteomes" id="UP001447516"/>
    </source>
</evidence>